<accession>A0AAN6UDT7</accession>
<sequence length="115" mass="11868">MDSGKGARGAVVIALVVAGCWLLAAGCWLLAAGCWLFAVMWLRGSCRWMGGGCVWIDVQFSVSLGGLCACRSPGALGGASGLGSWQRPGRPKKGTMTLCFRQTEGAAQNRTTGAS</sequence>
<evidence type="ECO:0000256" key="1">
    <source>
        <dbReference type="SAM" id="Phobius"/>
    </source>
</evidence>
<keyword evidence="1" id="KW-0472">Membrane</keyword>
<dbReference type="PROSITE" id="PS51257">
    <property type="entry name" value="PROKAR_LIPOPROTEIN"/>
    <property type="match status" value="1"/>
</dbReference>
<dbReference type="Proteomes" id="UP001304895">
    <property type="component" value="Unassembled WGS sequence"/>
</dbReference>
<dbReference type="EMBL" id="MU853430">
    <property type="protein sequence ID" value="KAK4130844.1"/>
    <property type="molecule type" value="Genomic_DNA"/>
</dbReference>
<name>A0AAN6UDT7_9PEZI</name>
<comment type="caution">
    <text evidence="2">The sequence shown here is derived from an EMBL/GenBank/DDBJ whole genome shotgun (WGS) entry which is preliminary data.</text>
</comment>
<gene>
    <name evidence="2" type="ORF">BT67DRAFT_203104</name>
</gene>
<evidence type="ECO:0000313" key="3">
    <source>
        <dbReference type="Proteomes" id="UP001304895"/>
    </source>
</evidence>
<reference evidence="2" key="1">
    <citation type="journal article" date="2023" name="Mol. Phylogenet. Evol.">
        <title>Genome-scale phylogeny and comparative genomics of the fungal order Sordariales.</title>
        <authorList>
            <person name="Hensen N."/>
            <person name="Bonometti L."/>
            <person name="Westerberg I."/>
            <person name="Brannstrom I.O."/>
            <person name="Guillou S."/>
            <person name="Cros-Aarteil S."/>
            <person name="Calhoun S."/>
            <person name="Haridas S."/>
            <person name="Kuo A."/>
            <person name="Mondo S."/>
            <person name="Pangilinan J."/>
            <person name="Riley R."/>
            <person name="LaButti K."/>
            <person name="Andreopoulos B."/>
            <person name="Lipzen A."/>
            <person name="Chen C."/>
            <person name="Yan M."/>
            <person name="Daum C."/>
            <person name="Ng V."/>
            <person name="Clum A."/>
            <person name="Steindorff A."/>
            <person name="Ohm R.A."/>
            <person name="Martin F."/>
            <person name="Silar P."/>
            <person name="Natvig D.O."/>
            <person name="Lalanne C."/>
            <person name="Gautier V."/>
            <person name="Ament-Velasquez S.L."/>
            <person name="Kruys A."/>
            <person name="Hutchinson M.I."/>
            <person name="Powell A.J."/>
            <person name="Barry K."/>
            <person name="Miller A.N."/>
            <person name="Grigoriev I.V."/>
            <person name="Debuchy R."/>
            <person name="Gladieux P."/>
            <person name="Hiltunen Thoren M."/>
            <person name="Johannesson H."/>
        </authorList>
    </citation>
    <scope>NUCLEOTIDE SEQUENCE</scope>
    <source>
        <strain evidence="2">CBS 123565</strain>
    </source>
</reference>
<evidence type="ECO:0000313" key="2">
    <source>
        <dbReference type="EMBL" id="KAK4130844.1"/>
    </source>
</evidence>
<keyword evidence="1" id="KW-1133">Transmembrane helix</keyword>
<proteinExistence type="predicted"/>
<feature type="transmembrane region" description="Helical" evidence="1">
    <location>
        <begin position="12"/>
        <end position="39"/>
    </location>
</feature>
<organism evidence="2 3">
    <name type="scientific">Trichocladium antarcticum</name>
    <dbReference type="NCBI Taxonomy" id="1450529"/>
    <lineage>
        <taxon>Eukaryota</taxon>
        <taxon>Fungi</taxon>
        <taxon>Dikarya</taxon>
        <taxon>Ascomycota</taxon>
        <taxon>Pezizomycotina</taxon>
        <taxon>Sordariomycetes</taxon>
        <taxon>Sordariomycetidae</taxon>
        <taxon>Sordariales</taxon>
        <taxon>Chaetomiaceae</taxon>
        <taxon>Trichocladium</taxon>
    </lineage>
</organism>
<protein>
    <submittedName>
        <fullName evidence="2">Uncharacterized protein</fullName>
    </submittedName>
</protein>
<keyword evidence="3" id="KW-1185">Reference proteome</keyword>
<reference evidence="2" key="2">
    <citation type="submission" date="2023-05" db="EMBL/GenBank/DDBJ databases">
        <authorList>
            <consortium name="Lawrence Berkeley National Laboratory"/>
            <person name="Steindorff A."/>
            <person name="Hensen N."/>
            <person name="Bonometti L."/>
            <person name="Westerberg I."/>
            <person name="Brannstrom I.O."/>
            <person name="Guillou S."/>
            <person name="Cros-Aarteil S."/>
            <person name="Calhoun S."/>
            <person name="Haridas S."/>
            <person name="Kuo A."/>
            <person name="Mondo S."/>
            <person name="Pangilinan J."/>
            <person name="Riley R."/>
            <person name="Labutti K."/>
            <person name="Andreopoulos B."/>
            <person name="Lipzen A."/>
            <person name="Chen C."/>
            <person name="Yanf M."/>
            <person name="Daum C."/>
            <person name="Ng V."/>
            <person name="Clum A."/>
            <person name="Ohm R."/>
            <person name="Martin F."/>
            <person name="Silar P."/>
            <person name="Natvig D."/>
            <person name="Lalanne C."/>
            <person name="Gautier V."/>
            <person name="Ament-Velasquez S.L."/>
            <person name="Kruys A."/>
            <person name="Hutchinson M.I."/>
            <person name="Powell A.J."/>
            <person name="Barry K."/>
            <person name="Miller A.N."/>
            <person name="Grigoriev I.V."/>
            <person name="Debuchy R."/>
            <person name="Gladieux P."/>
            <person name="Thoren M.H."/>
            <person name="Johannesson H."/>
        </authorList>
    </citation>
    <scope>NUCLEOTIDE SEQUENCE</scope>
    <source>
        <strain evidence="2">CBS 123565</strain>
    </source>
</reference>
<keyword evidence="1" id="KW-0812">Transmembrane</keyword>
<dbReference type="AlphaFoldDB" id="A0AAN6UDT7"/>